<protein>
    <submittedName>
        <fullName evidence="3">Uncharacterized protein</fullName>
    </submittedName>
</protein>
<reference evidence="3" key="7">
    <citation type="journal article" date="2005" name="Science">
        <title>The Transcriptional Landscape of the Mammalian Genome.</title>
        <authorList>
            <consortium name="The FANTOM Consortium"/>
            <consortium name="Riken Genome Exploration Research Group and Genome Science Group (Genome Network Project Core Group)"/>
        </authorList>
    </citation>
    <scope>NUCLEOTIDE SEQUENCE</scope>
    <source>
        <strain evidence="3">C57BL/6J</strain>
        <tissue evidence="3">Testis</tissue>
    </source>
</reference>
<evidence type="ECO:0000256" key="2">
    <source>
        <dbReference type="SAM" id="SignalP"/>
    </source>
</evidence>
<reference evidence="3" key="1">
    <citation type="journal article" date="1999" name="Methods Enzymol.">
        <title>High-efficiency full-length cDNA cloning.</title>
        <authorList>
            <person name="Carninci P."/>
            <person name="Hayashizaki Y."/>
        </authorList>
    </citation>
    <scope>NUCLEOTIDE SEQUENCE</scope>
    <source>
        <strain evidence="3">C57BL/6J</strain>
        <tissue evidence="3">Testis</tissue>
    </source>
</reference>
<reference evidence="3" key="6">
    <citation type="journal article" date="2002" name="Nature">
        <title>Analysis of the mouse transcriptome based on functional annotation of 60,770 full-length cDNAs.</title>
        <authorList>
            <consortium name="The FANTOM Consortium and the RIKEN Genome Exploration Research Group Phase I and II Team"/>
        </authorList>
    </citation>
    <scope>NUCLEOTIDE SEQUENCE</scope>
    <source>
        <strain evidence="3">C57BL/6J</strain>
        <tissue evidence="3">Testis</tissue>
    </source>
</reference>
<organism evidence="3">
    <name type="scientific">Mus musculus</name>
    <name type="common">Mouse</name>
    <dbReference type="NCBI Taxonomy" id="10090"/>
    <lineage>
        <taxon>Eukaryota</taxon>
        <taxon>Metazoa</taxon>
        <taxon>Chordata</taxon>
        <taxon>Craniata</taxon>
        <taxon>Vertebrata</taxon>
        <taxon>Euteleostomi</taxon>
        <taxon>Mammalia</taxon>
        <taxon>Eutheria</taxon>
        <taxon>Euarchontoglires</taxon>
        <taxon>Glires</taxon>
        <taxon>Rodentia</taxon>
        <taxon>Myomorpha</taxon>
        <taxon>Muroidea</taxon>
        <taxon>Muridae</taxon>
        <taxon>Murinae</taxon>
        <taxon>Mus</taxon>
        <taxon>Mus</taxon>
    </lineage>
</organism>
<evidence type="ECO:0000313" key="3">
    <source>
        <dbReference type="EMBL" id="BAB24270.1"/>
    </source>
</evidence>
<gene>
    <name evidence="4" type="primary">Gm9857</name>
</gene>
<feature type="signal peptide" evidence="2">
    <location>
        <begin position="1"/>
        <end position="24"/>
    </location>
</feature>
<name>Q9CVZ3_MOUSE</name>
<feature type="region of interest" description="Disordered" evidence="1">
    <location>
        <begin position="71"/>
        <end position="91"/>
    </location>
</feature>
<reference evidence="3" key="3">
    <citation type="journal article" date="2000" name="Genome Res.">
        <title>RIKEN integrated sequence analysis (RISA) system--384-format sequencing pipeline with 384 multicapillary sequencer.</title>
        <authorList>
            <person name="Shibata K."/>
            <person name="Itoh M."/>
            <person name="Aizawa K."/>
            <person name="Nagaoka S."/>
            <person name="Sasaki N."/>
            <person name="Carninci P."/>
            <person name="Konno H."/>
            <person name="Akiyama J."/>
            <person name="Nishi K."/>
            <person name="Kitsunai T."/>
            <person name="Tashiro H."/>
            <person name="Itoh M."/>
            <person name="Sumi N."/>
            <person name="Ishii Y."/>
            <person name="Nakamura S."/>
            <person name="Hazama M."/>
            <person name="Nishine T."/>
            <person name="Harada A."/>
            <person name="Yamamoto R."/>
            <person name="Matsumoto H."/>
            <person name="Sakaguchi S."/>
            <person name="Ikegami T."/>
            <person name="Kashiwagi K."/>
            <person name="Fujiwake S."/>
            <person name="Inoue K."/>
            <person name="Togawa Y."/>
            <person name="Izawa M."/>
            <person name="Ohara E."/>
            <person name="Watahiki M."/>
            <person name="Yoneda Y."/>
            <person name="Ishikawa T."/>
            <person name="Ozawa K."/>
            <person name="Tanaka T."/>
            <person name="Matsuura S."/>
            <person name="Kawai J."/>
            <person name="Okazaki Y."/>
            <person name="Muramatsu M."/>
            <person name="Inoue Y."/>
            <person name="Kira A."/>
            <person name="Hayashizaki Y."/>
        </authorList>
    </citation>
    <scope>NUCLEOTIDE SEQUENCE</scope>
    <source>
        <strain evidence="3">C57BL/6J</strain>
        <tissue evidence="3">Testis</tissue>
    </source>
</reference>
<dbReference type="AGR" id="MGI:3704224"/>
<dbReference type="MGI" id="MGI:3704224">
    <property type="gene designation" value="Gm9857"/>
</dbReference>
<sequence length="131" mass="13535">RPGLRTWLAAPGSWLALRLAPALCALRVLAGRAKPGHAPAPCLPAAASKVSVLGHLTAAVAHALKTFSHLSSEPWGGPRPSAPQHPRPSRCVDLPLRRLLDATQTGGQTACSAAVRSVASRVRGSSCAEET</sequence>
<evidence type="ECO:0000313" key="4">
    <source>
        <dbReference type="MGI" id="MGI:3704224"/>
    </source>
</evidence>
<feature type="non-terminal residue" evidence="3">
    <location>
        <position position="1"/>
    </location>
</feature>
<keyword evidence="2" id="KW-0732">Signal</keyword>
<reference evidence="3" key="8">
    <citation type="journal article" date="2005" name="Science">
        <title>Antisense Transcription in the Mammalian Transcriptome.</title>
        <authorList>
            <consortium name="RIKEN Genome Exploration Research Group and Genome Science Group (Genome Network Project Core Group) and the FANTOM Consortium"/>
        </authorList>
    </citation>
    <scope>NUCLEOTIDE SEQUENCE</scope>
    <source>
        <strain evidence="3">C57BL/6J</strain>
        <tissue evidence="3">Testis</tissue>
    </source>
</reference>
<feature type="chain" id="PRO_5004325002" evidence="2">
    <location>
        <begin position="25"/>
        <end position="131"/>
    </location>
</feature>
<dbReference type="AlphaFoldDB" id="Q9CVZ3"/>
<accession>Q9CVZ3</accession>
<reference evidence="3" key="4">
    <citation type="submission" date="2000-07" db="EMBL/GenBank/DDBJ databases">
        <authorList>
            <person name="Adachi J."/>
            <person name="Aizawa K."/>
            <person name="Akahira S."/>
            <person name="Akimura T."/>
            <person name="Arai A."/>
            <person name="Aono H."/>
            <person name="Arakawa T."/>
            <person name="Bono H."/>
            <person name="Carninci P."/>
            <person name="Fukuda S."/>
            <person name="Fukunishi Y."/>
            <person name="Furuno M."/>
            <person name="Hanagaki T."/>
            <person name="Hara A."/>
            <person name="Hayatsu N."/>
            <person name="Hiramoto K."/>
            <person name="Hiraoka T."/>
            <person name="Hori F."/>
            <person name="Imotani K."/>
            <person name="Ishii Y."/>
            <person name="Itoh M."/>
            <person name="Izawa M."/>
            <person name="Kasukawa T."/>
            <person name="Kato H."/>
            <person name="Kawai J."/>
            <person name="Kojima Y."/>
            <person name="Konno H."/>
            <person name="Kouda M."/>
            <person name="Koya S."/>
            <person name="Kurihara C."/>
            <person name="Matsuyama T."/>
            <person name="Miyazaki A."/>
            <person name="Nishi K."/>
            <person name="Nomura K."/>
            <person name="Numazaki R."/>
            <person name="Ohno M."/>
            <person name="Okazaki Y."/>
            <person name="Okido T."/>
            <person name="Owa C."/>
            <person name="Saito H."/>
            <person name="Saito R."/>
            <person name="Sakai C."/>
            <person name="Sakai K."/>
            <person name="Sano H."/>
            <person name="Sasaki D."/>
            <person name="Shibata K."/>
            <person name="Shibata Y."/>
            <person name="Shinagawa A."/>
            <person name="Shiraki T."/>
            <person name="Sogabe Y."/>
            <person name="Suzuki H."/>
            <person name="Tagami M."/>
            <person name="Tagawa A."/>
            <person name="Takahashi F."/>
            <person name="Tanaka T."/>
            <person name="Tejima Y."/>
            <person name="Toya T."/>
            <person name="Yamamura T."/>
            <person name="Yasunishi A."/>
            <person name="Yoshida K."/>
            <person name="Yoshino M."/>
            <person name="Muramatsu M."/>
            <person name="Hayashizaki Y."/>
        </authorList>
    </citation>
    <scope>NUCLEOTIDE SEQUENCE</scope>
    <source>
        <strain evidence="3">C57BL/6J</strain>
        <tissue evidence="3">Testis</tissue>
    </source>
</reference>
<reference evidence="3" key="2">
    <citation type="journal article" date="2000" name="Genome Res.">
        <title>Normalization and subtraction of cap-trapper-selected cDNAs to prepare full-length cDNA libraries for rapid discovery of new genes.</title>
        <authorList>
            <person name="Carninci P."/>
            <person name="Shibata Y."/>
            <person name="Hayatsu N."/>
            <person name="Sugahara Y."/>
            <person name="Shibata K."/>
            <person name="Itoh M."/>
            <person name="Konno H."/>
            <person name="Okazaki Y."/>
            <person name="Muramatsu M."/>
            <person name="Hayashizaki Y."/>
        </authorList>
    </citation>
    <scope>NUCLEOTIDE SEQUENCE</scope>
    <source>
        <strain evidence="3">C57BL/6J</strain>
        <tissue evidence="3">Testis</tissue>
    </source>
</reference>
<reference evidence="3" key="5">
    <citation type="journal article" date="2001" name="Nature">
        <title>Functional annotation of a full-length mouse cDNA collection.</title>
        <authorList>
            <consortium name="The RIKEN Genome Exploration Research Group Phase II Team and the FANTOM Consortium"/>
        </authorList>
    </citation>
    <scope>NUCLEOTIDE SEQUENCE</scope>
    <source>
        <strain evidence="3">C57BL/6J</strain>
        <tissue evidence="3">Testis</tissue>
    </source>
</reference>
<proteinExistence type="evidence at transcript level"/>
<dbReference type="EMBL" id="AK005845">
    <property type="protein sequence ID" value="BAB24270.1"/>
    <property type="molecule type" value="mRNA"/>
</dbReference>
<evidence type="ECO:0000256" key="1">
    <source>
        <dbReference type="SAM" id="MobiDB-lite"/>
    </source>
</evidence>